<organism evidence="3 4">
    <name type="scientific">Acrocarpospora pleiomorpha</name>
    <dbReference type="NCBI Taxonomy" id="90975"/>
    <lineage>
        <taxon>Bacteria</taxon>
        <taxon>Bacillati</taxon>
        <taxon>Actinomycetota</taxon>
        <taxon>Actinomycetes</taxon>
        <taxon>Streptosporangiales</taxon>
        <taxon>Streptosporangiaceae</taxon>
        <taxon>Acrocarpospora</taxon>
    </lineage>
</organism>
<evidence type="ECO:0000256" key="2">
    <source>
        <dbReference type="SAM" id="Phobius"/>
    </source>
</evidence>
<comment type="caution">
    <text evidence="3">The sequence shown here is derived from an EMBL/GenBank/DDBJ whole genome shotgun (WGS) entry which is preliminary data.</text>
</comment>
<protein>
    <submittedName>
        <fullName evidence="3">Uncharacterized protein</fullName>
    </submittedName>
</protein>
<gene>
    <name evidence="3" type="ORF">Aple_079660</name>
</gene>
<sequence length="269" mass="30234">MSYSYGVLTDEDIIREASNGSLIAENFDKNNVKQACYELRASSIYYDLSAKERRHRLSKPDDHVLLKPYQLAVLITLESLDVPNDVICRILMKGRLFSLGLLPVNTYADPGFSGRLGIVIYNGSPNYVGIPQGSAIAKIEFERLSKPVRRAYAGQHGYQTEIWPIPTDMILTPDQIKRDPRIKSPIDELRSSFGGDFGAVVERVFRYERLLILSTTLYVGLSTLIVIYSQSQDAQLSTLTAFVLGLITNLASGILMYAATKIRRKRSRY</sequence>
<dbReference type="InterPro" id="IPR011962">
    <property type="entry name" value="dCTP_deaminase"/>
</dbReference>
<keyword evidence="2" id="KW-0812">Transmembrane</keyword>
<evidence type="ECO:0000313" key="4">
    <source>
        <dbReference type="Proteomes" id="UP000377595"/>
    </source>
</evidence>
<reference evidence="3 4" key="1">
    <citation type="submission" date="2019-10" db="EMBL/GenBank/DDBJ databases">
        <title>Whole genome shotgun sequence of Acrocarpospora pleiomorpha NBRC 16267.</title>
        <authorList>
            <person name="Ichikawa N."/>
            <person name="Kimura A."/>
            <person name="Kitahashi Y."/>
            <person name="Komaki H."/>
            <person name="Oguchi A."/>
        </authorList>
    </citation>
    <scope>NUCLEOTIDE SEQUENCE [LARGE SCALE GENOMIC DNA]</scope>
    <source>
        <strain evidence="3 4">NBRC 16267</strain>
    </source>
</reference>
<dbReference type="Pfam" id="PF22769">
    <property type="entry name" value="DCD"/>
    <property type="match status" value="1"/>
</dbReference>
<dbReference type="PANTHER" id="PTHR42680:SF3">
    <property type="entry name" value="DCTP DEAMINASE"/>
    <property type="match status" value="1"/>
</dbReference>
<dbReference type="OrthoDB" id="7063135at2"/>
<feature type="transmembrane region" description="Helical" evidence="2">
    <location>
        <begin position="236"/>
        <end position="259"/>
    </location>
</feature>
<dbReference type="InterPro" id="IPR036157">
    <property type="entry name" value="dUTPase-like_sf"/>
</dbReference>
<feature type="transmembrane region" description="Helical" evidence="2">
    <location>
        <begin position="210"/>
        <end position="230"/>
    </location>
</feature>
<dbReference type="EMBL" id="BLAF01000061">
    <property type="protein sequence ID" value="GES25067.1"/>
    <property type="molecule type" value="Genomic_DNA"/>
</dbReference>
<dbReference type="PANTHER" id="PTHR42680">
    <property type="entry name" value="DCTP DEAMINASE"/>
    <property type="match status" value="1"/>
</dbReference>
<name>A0A5M3XV31_9ACTN</name>
<keyword evidence="2" id="KW-0472">Membrane</keyword>
<accession>A0A5M3XV31</accession>
<dbReference type="RefSeq" id="WP_155349866.1">
    <property type="nucleotide sequence ID" value="NZ_BAAAHM010000014.1"/>
</dbReference>
<evidence type="ECO:0000313" key="3">
    <source>
        <dbReference type="EMBL" id="GES25067.1"/>
    </source>
</evidence>
<dbReference type="SUPFAM" id="SSF51283">
    <property type="entry name" value="dUTPase-like"/>
    <property type="match status" value="1"/>
</dbReference>
<dbReference type="Proteomes" id="UP000377595">
    <property type="component" value="Unassembled WGS sequence"/>
</dbReference>
<keyword evidence="2" id="KW-1133">Transmembrane helix</keyword>
<dbReference type="AlphaFoldDB" id="A0A5M3XV31"/>
<dbReference type="GO" id="GO:0008829">
    <property type="term" value="F:dCTP deaminase activity"/>
    <property type="evidence" value="ECO:0007669"/>
    <property type="project" value="InterPro"/>
</dbReference>
<evidence type="ECO:0000256" key="1">
    <source>
        <dbReference type="ARBA" id="ARBA00023080"/>
    </source>
</evidence>
<dbReference type="GO" id="GO:0006229">
    <property type="term" value="P:dUTP biosynthetic process"/>
    <property type="evidence" value="ECO:0007669"/>
    <property type="project" value="InterPro"/>
</dbReference>
<keyword evidence="1" id="KW-0546">Nucleotide metabolism</keyword>
<keyword evidence="4" id="KW-1185">Reference proteome</keyword>
<proteinExistence type="predicted"/>
<dbReference type="Gene3D" id="2.70.40.10">
    <property type="match status" value="1"/>
</dbReference>